<reference evidence="2" key="2">
    <citation type="submission" date="2022-01" db="EMBL/GenBank/DDBJ databases">
        <authorList>
            <person name="Yamashiro T."/>
            <person name="Shiraishi A."/>
            <person name="Satake H."/>
            <person name="Nakayama K."/>
        </authorList>
    </citation>
    <scope>NUCLEOTIDE SEQUENCE</scope>
</reference>
<dbReference type="EMBL" id="BQNB010014851">
    <property type="protein sequence ID" value="GJT33122.1"/>
    <property type="molecule type" value="Genomic_DNA"/>
</dbReference>
<reference evidence="2" key="1">
    <citation type="journal article" date="2022" name="Int. J. Mol. Sci.">
        <title>Draft Genome of Tanacetum Coccineum: Genomic Comparison of Closely Related Tanacetum-Family Plants.</title>
        <authorList>
            <person name="Yamashiro T."/>
            <person name="Shiraishi A."/>
            <person name="Nakayama K."/>
            <person name="Satake H."/>
        </authorList>
    </citation>
    <scope>NUCLEOTIDE SEQUENCE</scope>
</reference>
<protein>
    <submittedName>
        <fullName evidence="2">Reverse transcriptase domain-containing protein</fullName>
    </submittedName>
</protein>
<dbReference type="Gene3D" id="3.30.70.270">
    <property type="match status" value="2"/>
</dbReference>
<dbReference type="Gene3D" id="3.10.10.10">
    <property type="entry name" value="HIV Type 1 Reverse Transcriptase, subunit A, domain 1"/>
    <property type="match status" value="1"/>
</dbReference>
<sequence>MVGADHAGHTDQFHELAKLVPYLVTPETKRVTRYINGLPSQIRRMLRATQPATIQVAILTAGILTDEAVCSGTLAKAGEKRKEKDEANKSESVRKDEKKAKGGRGFVAAVPPIRENGNFLKCARCKGYHAENGPCRVCYNRQRPGHIARDYRSPVRHAEPIRAVRPKDGQKACYECGSLDHLRPNYPSWNQGRSQSGNQLTLEGNRNTRGNENRARGRAFNVNAVDALQDPNVFYIQFAPLLNEKPSIAKPGYVIEVANGKKEEVDGIFRGCRLELGDSIFPIDLIPLGQGRLPPQRQVEFRIDLNPGATPVAKSPYQLAPSEMQELSEQLQELQDKGFIQPSYSPWGAPVLFVKKKDGSFCMCIDYHELNKLTIKNRYPLLRIDDLFDQLQGACYFSKIDLQSGYHQLRTKEDHENHLRLMLELLRKEKLYAKFSKCEFWLQEVHFLGHVVNHEGIHVDPSKIKAVKSWKASTTPSEKELNMRQRRWLELFSDYECKIKYHPGKANVVADALSRKERVKPRQMRAMTMTIQSGVKGLILAAQGEAFKDENVIAKGLNGTYQQMEKREDGSIYYMDRIWVPLVGGVRTKIMDEAHKTRLTKSAHFLAIREDYSMEKLARLYIDEIVARHGVPTSIISNRDGRFTSRFWQTMQKALGTHLDMSTAYHP</sequence>
<dbReference type="CDD" id="cd01647">
    <property type="entry name" value="RT_LTR"/>
    <property type="match status" value="1"/>
</dbReference>
<dbReference type="SUPFAM" id="SSF56672">
    <property type="entry name" value="DNA/RNA polymerases"/>
    <property type="match status" value="1"/>
</dbReference>
<feature type="region of interest" description="Disordered" evidence="1">
    <location>
        <begin position="76"/>
        <end position="103"/>
    </location>
</feature>
<proteinExistence type="predicted"/>
<dbReference type="InterPro" id="IPR036397">
    <property type="entry name" value="RNaseH_sf"/>
</dbReference>
<comment type="caution">
    <text evidence="2">The sequence shown here is derived from an EMBL/GenBank/DDBJ whole genome shotgun (WGS) entry which is preliminary data.</text>
</comment>
<keyword evidence="2" id="KW-0808">Transferase</keyword>
<keyword evidence="2" id="KW-0548">Nucleotidyltransferase</keyword>
<evidence type="ECO:0000256" key="1">
    <source>
        <dbReference type="SAM" id="MobiDB-lite"/>
    </source>
</evidence>
<dbReference type="Gene3D" id="3.30.420.10">
    <property type="entry name" value="Ribonuclease H-like superfamily/Ribonuclease H"/>
    <property type="match status" value="1"/>
</dbReference>
<keyword evidence="3" id="KW-1185">Reference proteome</keyword>
<dbReference type="PANTHER" id="PTHR15503:SF45">
    <property type="entry name" value="RNA-DIRECTED DNA POLYMERASE HOMOLOG"/>
    <property type="match status" value="1"/>
</dbReference>
<dbReference type="InterPro" id="IPR043128">
    <property type="entry name" value="Rev_trsase/Diguanyl_cyclase"/>
</dbReference>
<dbReference type="Gene3D" id="4.10.60.10">
    <property type="entry name" value="Zinc finger, CCHC-type"/>
    <property type="match status" value="1"/>
</dbReference>
<organism evidence="2 3">
    <name type="scientific">Tanacetum coccineum</name>
    <dbReference type="NCBI Taxonomy" id="301880"/>
    <lineage>
        <taxon>Eukaryota</taxon>
        <taxon>Viridiplantae</taxon>
        <taxon>Streptophyta</taxon>
        <taxon>Embryophyta</taxon>
        <taxon>Tracheophyta</taxon>
        <taxon>Spermatophyta</taxon>
        <taxon>Magnoliopsida</taxon>
        <taxon>eudicotyledons</taxon>
        <taxon>Gunneridae</taxon>
        <taxon>Pentapetalae</taxon>
        <taxon>asterids</taxon>
        <taxon>campanulids</taxon>
        <taxon>Asterales</taxon>
        <taxon>Asteraceae</taxon>
        <taxon>Asteroideae</taxon>
        <taxon>Anthemideae</taxon>
        <taxon>Anthemidinae</taxon>
        <taxon>Tanacetum</taxon>
    </lineage>
</organism>
<evidence type="ECO:0000313" key="2">
    <source>
        <dbReference type="EMBL" id="GJT33122.1"/>
    </source>
</evidence>
<dbReference type="InterPro" id="IPR012337">
    <property type="entry name" value="RNaseH-like_sf"/>
</dbReference>
<accession>A0ABQ5D423</accession>
<feature type="region of interest" description="Disordered" evidence="1">
    <location>
        <begin position="189"/>
        <end position="213"/>
    </location>
</feature>
<feature type="compositionally biased region" description="Polar residues" evidence="1">
    <location>
        <begin position="189"/>
        <end position="202"/>
    </location>
</feature>
<dbReference type="Proteomes" id="UP001151760">
    <property type="component" value="Unassembled WGS sequence"/>
</dbReference>
<feature type="compositionally biased region" description="Basic and acidic residues" evidence="1">
    <location>
        <begin position="77"/>
        <end position="100"/>
    </location>
</feature>
<evidence type="ECO:0000313" key="3">
    <source>
        <dbReference type="Proteomes" id="UP001151760"/>
    </source>
</evidence>
<dbReference type="GO" id="GO:0003964">
    <property type="term" value="F:RNA-directed DNA polymerase activity"/>
    <property type="evidence" value="ECO:0007669"/>
    <property type="project" value="UniProtKB-KW"/>
</dbReference>
<gene>
    <name evidence="2" type="ORF">Tco_0923541</name>
</gene>
<keyword evidence="2" id="KW-0695">RNA-directed DNA polymerase</keyword>
<name>A0ABQ5D423_9ASTR</name>
<dbReference type="PANTHER" id="PTHR15503">
    <property type="entry name" value="LDOC1 RELATED"/>
    <property type="match status" value="1"/>
</dbReference>
<dbReference type="InterPro" id="IPR043502">
    <property type="entry name" value="DNA/RNA_pol_sf"/>
</dbReference>
<dbReference type="SUPFAM" id="SSF53098">
    <property type="entry name" value="Ribonuclease H-like"/>
    <property type="match status" value="1"/>
</dbReference>
<dbReference type="InterPro" id="IPR032567">
    <property type="entry name" value="RTL1-rel"/>
</dbReference>